<dbReference type="Proteomes" id="UP001642540">
    <property type="component" value="Unassembled WGS sequence"/>
</dbReference>
<dbReference type="Pfam" id="PF00646">
    <property type="entry name" value="F-box"/>
    <property type="match status" value="1"/>
</dbReference>
<dbReference type="InterPro" id="IPR001810">
    <property type="entry name" value="F-box_dom"/>
</dbReference>
<gene>
    <name evidence="2" type="ORF">ODALV1_LOCUS27804</name>
</gene>
<feature type="domain" description="F-box" evidence="1">
    <location>
        <begin position="58"/>
        <end position="98"/>
    </location>
</feature>
<dbReference type="SUPFAM" id="SSF81383">
    <property type="entry name" value="F-box domain"/>
    <property type="match status" value="1"/>
</dbReference>
<evidence type="ECO:0000313" key="3">
    <source>
        <dbReference type="Proteomes" id="UP001642540"/>
    </source>
</evidence>
<organism evidence="2 3">
    <name type="scientific">Orchesella dallaii</name>
    <dbReference type="NCBI Taxonomy" id="48710"/>
    <lineage>
        <taxon>Eukaryota</taxon>
        <taxon>Metazoa</taxon>
        <taxon>Ecdysozoa</taxon>
        <taxon>Arthropoda</taxon>
        <taxon>Hexapoda</taxon>
        <taxon>Collembola</taxon>
        <taxon>Entomobryomorpha</taxon>
        <taxon>Entomobryoidea</taxon>
        <taxon>Orchesellidae</taxon>
        <taxon>Orchesellinae</taxon>
        <taxon>Orchesella</taxon>
    </lineage>
</organism>
<evidence type="ECO:0000313" key="2">
    <source>
        <dbReference type="EMBL" id="CAL8139364.1"/>
    </source>
</evidence>
<name>A0ABP1RYW7_9HEXA</name>
<comment type="caution">
    <text evidence="2">The sequence shown here is derived from an EMBL/GenBank/DDBJ whole genome shotgun (WGS) entry which is preliminary data.</text>
</comment>
<sequence>MDGHGHVKRRKPSELLPMEIWSKIFEHLFKSSPWDLMSCSETCKEWDNLLEPRRSTYLMAEVFHPISKLLDLQEVLKCRLVCHSWNMAVNEVVSYSTTSIGFTINFRNNAASIKKIANIMTSSAVGGSINPFFSRSINLSISSGSRCNSRFQTAFRSLLARFGCEILSFQFNTFGISIPTQEQSMSIYKGFRYCLENLPNLMHLFVGGPILPNQNPDVRTLSYIETLLKEEPLPPLEYLSQLTMFYPNDLLEKGILLEYGNKIQDFSLEFGGYSLAQFLDSVAPIKMDNLTELWIRPVEMEEDILSMGSLKWPLTFLTIDFMVDTVKLETVFQAVSHFGDTLEILFVTVGGDDGNENWVMTATTPTQVLQQ</sequence>
<dbReference type="InterPro" id="IPR036047">
    <property type="entry name" value="F-box-like_dom_sf"/>
</dbReference>
<dbReference type="EMBL" id="CAXLJM020000125">
    <property type="protein sequence ID" value="CAL8139364.1"/>
    <property type="molecule type" value="Genomic_DNA"/>
</dbReference>
<reference evidence="2 3" key="1">
    <citation type="submission" date="2024-08" db="EMBL/GenBank/DDBJ databases">
        <authorList>
            <person name="Cucini C."/>
            <person name="Frati F."/>
        </authorList>
    </citation>
    <scope>NUCLEOTIDE SEQUENCE [LARGE SCALE GENOMIC DNA]</scope>
</reference>
<dbReference type="SMART" id="SM00256">
    <property type="entry name" value="FBOX"/>
    <property type="match status" value="2"/>
</dbReference>
<dbReference type="CDD" id="cd09917">
    <property type="entry name" value="F-box_SF"/>
    <property type="match status" value="1"/>
</dbReference>
<accession>A0ABP1RYW7</accession>
<protein>
    <recommendedName>
        <fullName evidence="1">F-box domain-containing protein</fullName>
    </recommendedName>
</protein>
<proteinExistence type="predicted"/>
<evidence type="ECO:0000259" key="1">
    <source>
        <dbReference type="SMART" id="SM00256"/>
    </source>
</evidence>
<feature type="domain" description="F-box" evidence="1">
    <location>
        <begin position="16"/>
        <end position="57"/>
    </location>
</feature>
<dbReference type="Gene3D" id="1.20.1280.50">
    <property type="match status" value="1"/>
</dbReference>
<dbReference type="Pfam" id="PF12937">
    <property type="entry name" value="F-box-like"/>
    <property type="match status" value="1"/>
</dbReference>
<keyword evidence="3" id="KW-1185">Reference proteome</keyword>